<dbReference type="PANTHER" id="PTHR43301:SF3">
    <property type="entry name" value="ARABINAN ENDO-1,5-ALPHA-L-ARABINOSIDASE A-RELATED"/>
    <property type="match status" value="1"/>
</dbReference>
<dbReference type="EMBL" id="JBHSGS010000007">
    <property type="protein sequence ID" value="MFC4718357.1"/>
    <property type="molecule type" value="Genomic_DNA"/>
</dbReference>
<dbReference type="Pfam" id="PF04616">
    <property type="entry name" value="Glyco_hydro_43"/>
    <property type="match status" value="1"/>
</dbReference>
<evidence type="ECO:0000256" key="2">
    <source>
        <dbReference type="ARBA" id="ARBA00009865"/>
    </source>
</evidence>
<evidence type="ECO:0000256" key="5">
    <source>
        <dbReference type="RuleBase" id="RU361187"/>
    </source>
</evidence>
<dbReference type="InterPro" id="IPR023296">
    <property type="entry name" value="Glyco_hydro_beta-prop_sf"/>
</dbReference>
<keyword evidence="4 5" id="KW-0326">Glycosidase</keyword>
<evidence type="ECO:0000256" key="1">
    <source>
        <dbReference type="ARBA" id="ARBA00004834"/>
    </source>
</evidence>
<evidence type="ECO:0000313" key="7">
    <source>
        <dbReference type="Proteomes" id="UP001595969"/>
    </source>
</evidence>
<evidence type="ECO:0000256" key="3">
    <source>
        <dbReference type="ARBA" id="ARBA00022801"/>
    </source>
</evidence>
<dbReference type="CDD" id="cd08998">
    <property type="entry name" value="GH43_Arb43a-like"/>
    <property type="match status" value="1"/>
</dbReference>
<dbReference type="Proteomes" id="UP001595969">
    <property type="component" value="Unassembled WGS sequence"/>
</dbReference>
<comment type="similarity">
    <text evidence="2 5">Belongs to the glycosyl hydrolase 43 family.</text>
</comment>
<dbReference type="RefSeq" id="WP_204653783.1">
    <property type="nucleotide sequence ID" value="NZ_JAFBFD010000013.1"/>
</dbReference>
<sequence length="387" mass="43951">MENGKKGVHDPTIIQVGDKYYLFSTDTTQPATSGVPIRQSDNLLDWEFVASALPNVPVEAQKWTNAKGLWAPEIIQVNDTYRMYYSASTFGSTTSMIGLAIAENILGPWEDAGEVVKTNSELANHNAIDANVCYDRQGNPWMVYGSFFGGIYLTRLNQRTGKCLFKGDYGKQLAIRSQAVEGAIEGPFIYYHPETDYFYLFLSFDSLNDTYNIRVARSKEIDGSYLDMNGQSLTDLTLAPDTVGTKLVGSYQWENEEPVYGPGHNSIFFDQKTKQLFVVHHKRRKPFTDEFSLQIRPLLWAEDGWPVVGVEEYDGEITILALCDELLGDWEWLVFQDHSDLIVSEKKNFKEQVAFEAGIFYQNKQKQIFFTGRTPSNHPVFGRKKVN</sequence>
<keyword evidence="3 5" id="KW-0378">Hydrolase</keyword>
<reference evidence="7" key="1">
    <citation type="journal article" date="2019" name="Int. J. Syst. Evol. Microbiol.">
        <title>The Global Catalogue of Microorganisms (GCM) 10K type strain sequencing project: providing services to taxonomists for standard genome sequencing and annotation.</title>
        <authorList>
            <consortium name="The Broad Institute Genomics Platform"/>
            <consortium name="The Broad Institute Genome Sequencing Center for Infectious Disease"/>
            <person name="Wu L."/>
            <person name="Ma J."/>
        </authorList>
    </citation>
    <scope>NUCLEOTIDE SEQUENCE [LARGE SCALE GENOMIC DNA]</scope>
    <source>
        <strain evidence="7">CGMCC 1.19032</strain>
    </source>
</reference>
<evidence type="ECO:0000313" key="6">
    <source>
        <dbReference type="EMBL" id="MFC4718357.1"/>
    </source>
</evidence>
<proteinExistence type="inferred from homology"/>
<comment type="caution">
    <text evidence="6">The sequence shown here is derived from an EMBL/GenBank/DDBJ whole genome shotgun (WGS) entry which is preliminary data.</text>
</comment>
<organism evidence="6 7">
    <name type="scientific">Enterococcus lemanii</name>
    <dbReference type="NCBI Taxonomy" id="1159752"/>
    <lineage>
        <taxon>Bacteria</taxon>
        <taxon>Bacillati</taxon>
        <taxon>Bacillota</taxon>
        <taxon>Bacilli</taxon>
        <taxon>Lactobacillales</taxon>
        <taxon>Enterococcaceae</taxon>
        <taxon>Enterococcus</taxon>
    </lineage>
</organism>
<dbReference type="SUPFAM" id="SSF75005">
    <property type="entry name" value="Arabinanase/levansucrase/invertase"/>
    <property type="match status" value="1"/>
</dbReference>
<accession>A0ABV9MQW6</accession>
<protein>
    <submittedName>
        <fullName evidence="6">Arabinan endo-1,5-alpha-L-arabinosidase</fullName>
    </submittedName>
</protein>
<dbReference type="PANTHER" id="PTHR43301">
    <property type="entry name" value="ARABINAN ENDO-1,5-ALPHA-L-ARABINOSIDASE"/>
    <property type="match status" value="1"/>
</dbReference>
<dbReference type="Gene3D" id="2.115.10.20">
    <property type="entry name" value="Glycosyl hydrolase domain, family 43"/>
    <property type="match status" value="1"/>
</dbReference>
<keyword evidence="7" id="KW-1185">Reference proteome</keyword>
<evidence type="ECO:0000256" key="4">
    <source>
        <dbReference type="ARBA" id="ARBA00023295"/>
    </source>
</evidence>
<dbReference type="InterPro" id="IPR006710">
    <property type="entry name" value="Glyco_hydro_43"/>
</dbReference>
<gene>
    <name evidence="6" type="ORF">ACFO5I_01165</name>
</gene>
<name>A0ABV9MQW6_9ENTE</name>
<dbReference type="InterPro" id="IPR050727">
    <property type="entry name" value="GH43_arabinanases"/>
</dbReference>
<comment type="pathway">
    <text evidence="1">Glycan metabolism; L-arabinan degradation.</text>
</comment>